<evidence type="ECO:0000259" key="10">
    <source>
        <dbReference type="PROSITE" id="PS51424"/>
    </source>
</evidence>
<dbReference type="OrthoDB" id="10071173at2759"/>
<dbReference type="GO" id="GO:0016301">
    <property type="term" value="F:kinase activity"/>
    <property type="evidence" value="ECO:0007669"/>
    <property type="project" value="UniProtKB-KW"/>
</dbReference>
<reference evidence="11" key="2">
    <citation type="submission" date="2021-01" db="UniProtKB">
        <authorList>
            <consortium name="EnsemblMetazoa"/>
        </authorList>
    </citation>
    <scope>IDENTIFICATION</scope>
</reference>
<dbReference type="Gene3D" id="3.40.50.300">
    <property type="entry name" value="P-loop containing nucleotide triphosphate hydrolases"/>
    <property type="match status" value="1"/>
</dbReference>
<dbReference type="InterPro" id="IPR032171">
    <property type="entry name" value="COR-A"/>
</dbReference>
<keyword evidence="4" id="KW-0418">Kinase</keyword>
<comment type="similarity">
    <text evidence="8">Belongs to the unc-5 family.</text>
</comment>
<comment type="function">
    <text evidence="8">Receptor for netrin required for axon guidance. Mediates axon repulsion of neuronal growth cones in the developing nervous system upon ligand binding.</text>
</comment>
<dbReference type="RefSeq" id="XP_030844664.1">
    <property type="nucleotide sequence ID" value="XM_030988804.1"/>
</dbReference>
<proteinExistence type="inferred from homology"/>
<dbReference type="InterPro" id="IPR036388">
    <property type="entry name" value="WH-like_DNA-bd_sf"/>
</dbReference>
<keyword evidence="5" id="KW-0067">ATP-binding</keyword>
<keyword evidence="2" id="KW-0677">Repeat</keyword>
<dbReference type="GeneID" id="105444431"/>
<evidence type="ECO:0000256" key="9">
    <source>
        <dbReference type="SAM" id="MobiDB-lite"/>
    </source>
</evidence>
<evidence type="ECO:0000313" key="11">
    <source>
        <dbReference type="EnsemblMetazoa" id="XP_030844664"/>
    </source>
</evidence>
<name>A0A7M7P1A8_STRPU</name>
<dbReference type="InterPro" id="IPR027417">
    <property type="entry name" value="P-loop_NTPase"/>
</dbReference>
<keyword evidence="12" id="KW-1185">Reference proteome</keyword>
<feature type="domain" description="Roc" evidence="10">
    <location>
        <begin position="160"/>
        <end position="526"/>
    </location>
</feature>
<dbReference type="Proteomes" id="UP000007110">
    <property type="component" value="Unassembled WGS sequence"/>
</dbReference>
<dbReference type="InParanoid" id="A0A7M7P1A8"/>
<dbReference type="Pfam" id="PF16095">
    <property type="entry name" value="COR-A"/>
    <property type="match status" value="1"/>
</dbReference>
<evidence type="ECO:0000256" key="6">
    <source>
        <dbReference type="ARBA" id="ARBA00047899"/>
    </source>
</evidence>
<feature type="compositionally biased region" description="Polar residues" evidence="9">
    <location>
        <begin position="109"/>
        <end position="130"/>
    </location>
</feature>
<dbReference type="Gene3D" id="3.30.70.1390">
    <property type="entry name" value="ROC domain from the Parkinson's disease-associated leucine-rich repeat kinase 2"/>
    <property type="match status" value="2"/>
</dbReference>
<evidence type="ECO:0000256" key="8">
    <source>
        <dbReference type="RuleBase" id="RU367033"/>
    </source>
</evidence>
<keyword evidence="8" id="KW-0675">Receptor</keyword>
<evidence type="ECO:0000256" key="5">
    <source>
        <dbReference type="ARBA" id="ARBA00022840"/>
    </source>
</evidence>
<evidence type="ECO:0000256" key="2">
    <source>
        <dbReference type="ARBA" id="ARBA00022737"/>
    </source>
</evidence>
<dbReference type="PANTHER" id="PTHR12582">
    <property type="entry name" value="NETRIN RECEPTOR UNC5"/>
    <property type="match status" value="1"/>
</dbReference>
<dbReference type="Pfam" id="PF08477">
    <property type="entry name" value="Roc"/>
    <property type="match status" value="1"/>
</dbReference>
<dbReference type="InterPro" id="IPR020859">
    <property type="entry name" value="ROC"/>
</dbReference>
<accession>A0A7M7P1A8</accession>
<keyword evidence="3" id="KW-0547">Nucleotide-binding</keyword>
<evidence type="ECO:0000256" key="3">
    <source>
        <dbReference type="ARBA" id="ARBA00022741"/>
    </source>
</evidence>
<dbReference type="SUPFAM" id="SSF52540">
    <property type="entry name" value="P-loop containing nucleoside triphosphate hydrolases"/>
    <property type="match status" value="1"/>
</dbReference>
<evidence type="ECO:0000256" key="1">
    <source>
        <dbReference type="ARBA" id="ARBA00022679"/>
    </source>
</evidence>
<evidence type="ECO:0000256" key="4">
    <source>
        <dbReference type="ARBA" id="ARBA00022777"/>
    </source>
</evidence>
<dbReference type="PROSITE" id="PS51424">
    <property type="entry name" value="ROC"/>
    <property type="match status" value="1"/>
</dbReference>
<dbReference type="GO" id="GO:0005886">
    <property type="term" value="C:plasma membrane"/>
    <property type="evidence" value="ECO:0007669"/>
    <property type="project" value="UniProtKB-SubCell"/>
</dbReference>
<comment type="catalytic activity">
    <reaction evidence="6">
        <text>L-threonyl-[protein] + ATP = O-phospho-L-threonyl-[protein] + ADP + H(+)</text>
        <dbReference type="Rhea" id="RHEA:46608"/>
        <dbReference type="Rhea" id="RHEA-COMP:11060"/>
        <dbReference type="Rhea" id="RHEA-COMP:11605"/>
        <dbReference type="ChEBI" id="CHEBI:15378"/>
        <dbReference type="ChEBI" id="CHEBI:30013"/>
        <dbReference type="ChEBI" id="CHEBI:30616"/>
        <dbReference type="ChEBI" id="CHEBI:61977"/>
        <dbReference type="ChEBI" id="CHEBI:456216"/>
        <dbReference type="EC" id="2.7.11.1"/>
    </reaction>
</comment>
<dbReference type="InterPro" id="IPR037936">
    <property type="entry name" value="UNC5A-D"/>
</dbReference>
<keyword evidence="1" id="KW-0808">Transferase</keyword>
<evidence type="ECO:0000256" key="7">
    <source>
        <dbReference type="ARBA" id="ARBA00048679"/>
    </source>
</evidence>
<feature type="region of interest" description="Disordered" evidence="9">
    <location>
        <begin position="252"/>
        <end position="307"/>
    </location>
</feature>
<evidence type="ECO:0000313" key="12">
    <source>
        <dbReference type="Proteomes" id="UP000007110"/>
    </source>
</evidence>
<comment type="catalytic activity">
    <reaction evidence="7">
        <text>L-seryl-[protein] + ATP = O-phospho-L-seryl-[protein] + ADP + H(+)</text>
        <dbReference type="Rhea" id="RHEA:17989"/>
        <dbReference type="Rhea" id="RHEA-COMP:9863"/>
        <dbReference type="Rhea" id="RHEA-COMP:11604"/>
        <dbReference type="ChEBI" id="CHEBI:15378"/>
        <dbReference type="ChEBI" id="CHEBI:29999"/>
        <dbReference type="ChEBI" id="CHEBI:30616"/>
        <dbReference type="ChEBI" id="CHEBI:83421"/>
        <dbReference type="ChEBI" id="CHEBI:456216"/>
        <dbReference type="EC" id="2.7.11.1"/>
    </reaction>
</comment>
<feature type="region of interest" description="Disordered" evidence="9">
    <location>
        <begin position="99"/>
        <end position="149"/>
    </location>
</feature>
<dbReference type="GO" id="GO:0005042">
    <property type="term" value="F:netrin receptor activity"/>
    <property type="evidence" value="ECO:0007669"/>
    <property type="project" value="UniProtKB-UniRule"/>
</dbReference>
<dbReference type="Gene3D" id="1.10.10.10">
    <property type="entry name" value="Winged helix-like DNA-binding domain superfamily/Winged helix DNA-binding domain"/>
    <property type="match status" value="1"/>
</dbReference>
<comment type="subcellular location">
    <subcellularLocation>
        <location evidence="8">Cell membrane</location>
        <topology evidence="8">Single-pass type I membrane protein</topology>
    </subcellularLocation>
</comment>
<dbReference type="OMA" id="ERKCTIS"/>
<keyword evidence="8" id="KW-0217">Developmental protein</keyword>
<organism evidence="11 12">
    <name type="scientific">Strongylocentrotus purpuratus</name>
    <name type="common">Purple sea urchin</name>
    <dbReference type="NCBI Taxonomy" id="7668"/>
    <lineage>
        <taxon>Eukaryota</taxon>
        <taxon>Metazoa</taxon>
        <taxon>Echinodermata</taxon>
        <taxon>Eleutherozoa</taxon>
        <taxon>Echinozoa</taxon>
        <taxon>Echinoidea</taxon>
        <taxon>Euechinoidea</taxon>
        <taxon>Echinacea</taxon>
        <taxon>Camarodonta</taxon>
        <taxon>Echinidea</taxon>
        <taxon>Strongylocentrotidae</taxon>
        <taxon>Strongylocentrotus</taxon>
    </lineage>
</organism>
<reference evidence="12" key="1">
    <citation type="submission" date="2015-02" db="EMBL/GenBank/DDBJ databases">
        <title>Genome sequencing for Strongylocentrotus purpuratus.</title>
        <authorList>
            <person name="Murali S."/>
            <person name="Liu Y."/>
            <person name="Vee V."/>
            <person name="English A."/>
            <person name="Wang M."/>
            <person name="Skinner E."/>
            <person name="Han Y."/>
            <person name="Muzny D.M."/>
            <person name="Worley K.C."/>
            <person name="Gibbs R.A."/>
        </authorList>
    </citation>
    <scope>NUCLEOTIDE SEQUENCE</scope>
</reference>
<sequence length="673" mass="75151">MPSGQTSSQTHGINDVIIKVANSIYDDGDITRFGLALGIQTPVINQAVQMNWAGDRKTSHGSVIMLQNWAATVESSKLIHTLRTALKKASLLEVEETCFTSSSRDDTGNNEGNDDQLTSLKQDSGSNQDDITFGGLSTPPEILARGPSAQRAYAEAAKAGTKKVYRTRLMLVGQERVGKTSLKKILTGQGFDRNEAITDGVETANTCEISIEDAKTGEKMWSILQKRKHGNEDKKDDEYSKALADVMTKKLKMIPPQDQESSEPPRDTTLSRGPNAKEAGDETAKRLTMTPPKDQESLGTLSDSSLGRVLNPDAAEEFVSGNVETPNAREEDGGVPHHLASLVEKNLKEQEMGTDSTESGRGEAVSLRIWDFAGHDVYYTTHQVFLTWRAIYVIVFDLSRSLVSDVPLESKEKSEGDAKSKLTCLEFINFWLCSIYAHAVAPLSKNSEESPPIFIVGTHRESVKGDAEEKRKKIASAFDKIRESIKKKPFECQVVPKYYAIENSFEDKDEEIGELRKDIVEEAIKEPYMGEEIPIRWLKFEEALAADKKNHLSFDETKVLTQPMGIEPERELLTMLTFYHDLGYVVYYGGIEDQQSLLRDMVILNPQWLIDVFKQVITIKDPAKRVAAVSYSRIDMNNSPYSPLVPDRVMVSYHVHVINSYISFLCVPFTSWD</sequence>
<dbReference type="PANTHER" id="PTHR12582:SF47">
    <property type="entry name" value="NETRIN RECEPTOR UNC-5"/>
    <property type="match status" value="1"/>
</dbReference>
<keyword evidence="8" id="KW-0393">Immunoglobulin domain</keyword>
<protein>
    <recommendedName>
        <fullName evidence="8">Netrin receptor UNC5</fullName>
    </recommendedName>
</protein>
<dbReference type="KEGG" id="spu:105444431"/>
<dbReference type="GO" id="GO:0005524">
    <property type="term" value="F:ATP binding"/>
    <property type="evidence" value="ECO:0007669"/>
    <property type="project" value="UniProtKB-KW"/>
</dbReference>
<dbReference type="AlphaFoldDB" id="A0A7M7P1A8"/>
<dbReference type="EnsemblMetazoa" id="XM_030988804">
    <property type="protein sequence ID" value="XP_030844664"/>
    <property type="gene ID" value="LOC105444431"/>
</dbReference>